<keyword evidence="2" id="KW-0645">Protease</keyword>
<evidence type="ECO:0000256" key="1">
    <source>
        <dbReference type="ARBA" id="ARBA00010370"/>
    </source>
</evidence>
<dbReference type="SUPFAM" id="SSF47090">
    <property type="entry name" value="PGBD-like"/>
    <property type="match status" value="1"/>
</dbReference>
<protein>
    <recommendedName>
        <fullName evidence="14">Peptidase metallopeptidase domain-containing protein</fullName>
    </recommendedName>
</protein>
<evidence type="ECO:0000256" key="6">
    <source>
        <dbReference type="ARBA" id="ARBA00022833"/>
    </source>
</evidence>
<reference evidence="16" key="1">
    <citation type="submission" date="2022-10" db="EMBL/GenBank/DDBJ databases">
        <title>Genome assembly of Pristionchus species.</title>
        <authorList>
            <person name="Yoshida K."/>
            <person name="Sommer R.J."/>
        </authorList>
    </citation>
    <scope>NUCLEOTIDE SEQUENCE [LARGE SCALE GENOMIC DNA]</scope>
    <source>
        <strain evidence="16">RS5460</strain>
    </source>
</reference>
<feature type="repeat" description="Hemopexin" evidence="13">
    <location>
        <begin position="285"/>
        <end position="329"/>
    </location>
</feature>
<feature type="binding site" evidence="11">
    <location>
        <position position="185"/>
    </location>
    <ligand>
        <name>Zn(2+)</name>
        <dbReference type="ChEBI" id="CHEBI:29105"/>
        <label>1</label>
    </ligand>
</feature>
<dbReference type="GO" id="GO:0008270">
    <property type="term" value="F:zinc ion binding"/>
    <property type="evidence" value="ECO:0007669"/>
    <property type="project" value="InterPro"/>
</dbReference>
<evidence type="ECO:0000256" key="13">
    <source>
        <dbReference type="PROSITE-ProRule" id="PRU01011"/>
    </source>
</evidence>
<dbReference type="Pfam" id="PF00413">
    <property type="entry name" value="Peptidase_M10"/>
    <property type="match status" value="1"/>
</dbReference>
<dbReference type="GO" id="GO:0030574">
    <property type="term" value="P:collagen catabolic process"/>
    <property type="evidence" value="ECO:0007669"/>
    <property type="project" value="TreeGrafter"/>
</dbReference>
<dbReference type="SMART" id="SM00235">
    <property type="entry name" value="ZnMc"/>
    <property type="match status" value="1"/>
</dbReference>
<evidence type="ECO:0000313" key="15">
    <source>
        <dbReference type="EMBL" id="GMR40465.1"/>
    </source>
</evidence>
<dbReference type="InterPro" id="IPR006026">
    <property type="entry name" value="Peptidase_Metallo"/>
</dbReference>
<sequence length="526" mass="60532">TFPLLLLFFEAVAAAEYRGAEVEIPWNDYLRRYGYLTPVKDLGGAARLVDATEAISKFQRMYSLPITGQVDERTARIMRTPRCGIPDVGDYVDIPLNGRKRKRRSVFSKWKKTNLTYFILDRPHYMDARLVDGTIWQSFQQWMNISTLSFRPARSEKDADIVISFPHPQTHSSCSSRFAQADLAHAFFPETGKVHFNMDWRWDEPNRLASVTVHELGHAIGLVHSPDAKSVMYALNTPDAKQITTVEINELRESYGVKPGIGWVEEDFIRRETPEEALTPPDPCKSTVDAAFRRRGEYMFFKGGWMWRFSSDTRRMVGVNRIDQFYRGVERVDAAVEIDDQVYLFEGTDVHIQAQGRMSAPLSLRQLRINASDKIDSAFVWYGTNFEGQPGVYLMDDTNGIYYRFDTRRRHVFQDYPKKRFLQWGAIPKADAALSFGPKNDLLFIRGADALMLNITATGGVRVIEGYPRELWSLFEYCKWKEGIVDIPSERDDHHHHRALRHHDHSSSSNYLPLTTLVFALAVLLL</sequence>
<feature type="binding site" description="in inhibited form" evidence="11">
    <location>
        <position position="83"/>
    </location>
    <ligand>
        <name>Zn(2+)</name>
        <dbReference type="ChEBI" id="CHEBI:29105"/>
        <label>2</label>
        <note>catalytic</note>
    </ligand>
</feature>
<keyword evidence="4" id="KW-0732">Signal</keyword>
<dbReference type="SUPFAM" id="SSF55486">
    <property type="entry name" value="Metalloproteases ('zincins'), catalytic domain"/>
    <property type="match status" value="1"/>
</dbReference>
<dbReference type="InterPro" id="IPR036375">
    <property type="entry name" value="Hemopexin-like_dom_sf"/>
</dbReference>
<evidence type="ECO:0000256" key="4">
    <source>
        <dbReference type="ARBA" id="ARBA00022729"/>
    </source>
</evidence>
<dbReference type="InterPro" id="IPR021190">
    <property type="entry name" value="Pept_M10A"/>
</dbReference>
<keyword evidence="16" id="KW-1185">Reference proteome</keyword>
<accession>A0AAN4ZMT1</accession>
<dbReference type="PROSITE" id="PS00546">
    <property type="entry name" value="CYSTEINE_SWITCH"/>
    <property type="match status" value="1"/>
</dbReference>
<dbReference type="Gene3D" id="3.40.390.10">
    <property type="entry name" value="Collagenase (Catalytic Domain)"/>
    <property type="match status" value="1"/>
</dbReference>
<dbReference type="PANTHER" id="PTHR10201:SF309">
    <property type="entry name" value="PEPTIDASE METALLOPEPTIDASE DOMAIN-CONTAINING PROTEIN"/>
    <property type="match status" value="1"/>
</dbReference>
<dbReference type="InterPro" id="IPR024079">
    <property type="entry name" value="MetalloPept_cat_dom_sf"/>
</dbReference>
<comment type="caution">
    <text evidence="15">The sequence shown here is derived from an EMBL/GenBank/DDBJ whole genome shotgun (WGS) entry which is preliminary data.</text>
</comment>
<dbReference type="PRINTS" id="PR00138">
    <property type="entry name" value="MATRIXIN"/>
</dbReference>
<dbReference type="GO" id="GO:0005615">
    <property type="term" value="C:extracellular space"/>
    <property type="evidence" value="ECO:0007669"/>
    <property type="project" value="TreeGrafter"/>
</dbReference>
<dbReference type="GO" id="GO:0004222">
    <property type="term" value="F:metalloendopeptidase activity"/>
    <property type="evidence" value="ECO:0007669"/>
    <property type="project" value="InterPro"/>
</dbReference>
<feature type="binding site" evidence="11">
    <location>
        <position position="289"/>
    </location>
    <ligand>
        <name>Ca(2+)</name>
        <dbReference type="ChEBI" id="CHEBI:29108"/>
        <label>4</label>
    </ligand>
</feature>
<dbReference type="Pfam" id="PF00045">
    <property type="entry name" value="Hemopexin"/>
    <property type="match status" value="1"/>
</dbReference>
<evidence type="ECO:0000256" key="12">
    <source>
        <dbReference type="PIRSR" id="PIRSR621190-5"/>
    </source>
</evidence>
<evidence type="ECO:0000256" key="8">
    <source>
        <dbReference type="ARBA" id="ARBA00023145"/>
    </source>
</evidence>
<proteinExistence type="inferred from homology"/>
<feature type="binding site" evidence="11">
    <location>
        <position position="378"/>
    </location>
    <ligand>
        <name>Ca(2+)</name>
        <dbReference type="ChEBI" id="CHEBI:29108"/>
        <label>5</label>
    </ligand>
</feature>
<feature type="binding site" evidence="11">
    <location>
        <position position="333"/>
    </location>
    <ligand>
        <name>Ca(2+)</name>
        <dbReference type="ChEBI" id="CHEBI:29108"/>
        <label>4</label>
    </ligand>
</feature>
<keyword evidence="8" id="KW-0865">Zymogen</keyword>
<comment type="cofactor">
    <cofactor evidence="11">
        <name>Ca(2+)</name>
        <dbReference type="ChEBI" id="CHEBI:29108"/>
    </cofactor>
    <text evidence="11">Can bind about 5 Ca(2+) ions per subunit.</text>
</comment>
<keyword evidence="7" id="KW-0482">Metalloprotease</keyword>
<organism evidence="15 16">
    <name type="scientific">Pristionchus mayeri</name>
    <dbReference type="NCBI Taxonomy" id="1317129"/>
    <lineage>
        <taxon>Eukaryota</taxon>
        <taxon>Metazoa</taxon>
        <taxon>Ecdysozoa</taxon>
        <taxon>Nematoda</taxon>
        <taxon>Chromadorea</taxon>
        <taxon>Rhabditida</taxon>
        <taxon>Rhabditina</taxon>
        <taxon>Diplogasteromorpha</taxon>
        <taxon>Diplogasteroidea</taxon>
        <taxon>Neodiplogasteridae</taxon>
        <taxon>Pristionchus</taxon>
    </lineage>
</organism>
<dbReference type="EMBL" id="BTRK01000003">
    <property type="protein sequence ID" value="GMR40465.1"/>
    <property type="molecule type" value="Genomic_DNA"/>
</dbReference>
<dbReference type="Pfam" id="PF01471">
    <property type="entry name" value="PG_binding_1"/>
    <property type="match status" value="1"/>
</dbReference>
<evidence type="ECO:0000256" key="11">
    <source>
        <dbReference type="PIRSR" id="PIRSR621190-2"/>
    </source>
</evidence>
<dbReference type="InterPro" id="IPR036365">
    <property type="entry name" value="PGBD-like_sf"/>
</dbReference>
<feature type="domain" description="Peptidase metallopeptidase" evidence="14">
    <location>
        <begin position="106"/>
        <end position="257"/>
    </location>
</feature>
<dbReference type="Gene3D" id="2.110.10.10">
    <property type="entry name" value="Hemopexin-like domain"/>
    <property type="match status" value="1"/>
</dbReference>
<dbReference type="GO" id="GO:0031012">
    <property type="term" value="C:extracellular matrix"/>
    <property type="evidence" value="ECO:0007669"/>
    <property type="project" value="InterPro"/>
</dbReference>
<dbReference type="GO" id="GO:0030198">
    <property type="term" value="P:extracellular matrix organization"/>
    <property type="evidence" value="ECO:0007669"/>
    <property type="project" value="TreeGrafter"/>
</dbReference>
<keyword evidence="5" id="KW-0378">Hydrolase</keyword>
<dbReference type="Proteomes" id="UP001328107">
    <property type="component" value="Unassembled WGS sequence"/>
</dbReference>
<feature type="binding site" evidence="11">
    <location>
        <position position="335"/>
    </location>
    <ligand>
        <name>Ca(2+)</name>
        <dbReference type="ChEBI" id="CHEBI:29108"/>
        <label>5</label>
    </ligand>
</feature>
<keyword evidence="3 10" id="KW-0479">Metal-binding</keyword>
<feature type="binding site" evidence="10">
    <location>
        <position position="224"/>
    </location>
    <ligand>
        <name>Zn(2+)</name>
        <dbReference type="ChEBI" id="CHEBI:29105"/>
        <label>2</label>
        <note>catalytic</note>
    </ligand>
</feature>
<feature type="short sequence motif" description="Cysteine switch" evidence="12">
    <location>
        <begin position="81"/>
        <end position="88"/>
    </location>
</feature>
<dbReference type="AlphaFoldDB" id="A0AAN4ZMT1"/>
<comment type="cofactor">
    <cofactor evidence="11">
        <name>Zn(2+)</name>
        <dbReference type="ChEBI" id="CHEBI:29105"/>
    </cofactor>
    <text evidence="11">Binds 2 Zn(2+) ions per subunit.</text>
</comment>
<feature type="binding site" evidence="11">
    <location>
        <position position="232"/>
    </location>
    <ligand>
        <name>Zn(2+)</name>
        <dbReference type="ChEBI" id="CHEBI:29105"/>
        <label>2</label>
        <note>catalytic</note>
    </ligand>
</feature>
<evidence type="ECO:0000256" key="5">
    <source>
        <dbReference type="ARBA" id="ARBA00022801"/>
    </source>
</evidence>
<feature type="binding site" evidence="11">
    <location>
        <position position="431"/>
    </location>
    <ligand>
        <name>Ca(2+)</name>
        <dbReference type="ChEBI" id="CHEBI:29108"/>
        <label>4</label>
    </ligand>
</feature>
<evidence type="ECO:0000313" key="16">
    <source>
        <dbReference type="Proteomes" id="UP001328107"/>
    </source>
</evidence>
<evidence type="ECO:0000256" key="3">
    <source>
        <dbReference type="ARBA" id="ARBA00022723"/>
    </source>
</evidence>
<dbReference type="PROSITE" id="PS51642">
    <property type="entry name" value="HEMOPEXIN_2"/>
    <property type="match status" value="1"/>
</dbReference>
<feature type="binding site" evidence="11">
    <location>
        <position position="195"/>
    </location>
    <ligand>
        <name>Zn(2+)</name>
        <dbReference type="ChEBI" id="CHEBI:29105"/>
        <label>1</label>
    </ligand>
</feature>
<keyword evidence="11" id="KW-0106">Calcium</keyword>
<dbReference type="InterPro" id="IPR001818">
    <property type="entry name" value="Pept_M10_metallopeptidase"/>
</dbReference>
<evidence type="ECO:0000256" key="7">
    <source>
        <dbReference type="ARBA" id="ARBA00023049"/>
    </source>
</evidence>
<dbReference type="FunFam" id="3.40.390.10:FF:000081">
    <property type="entry name" value="Serpentine receptor class gamma"/>
    <property type="match status" value="1"/>
</dbReference>
<dbReference type="GO" id="GO:0006508">
    <property type="term" value="P:proteolysis"/>
    <property type="evidence" value="ECO:0007669"/>
    <property type="project" value="UniProtKB-KW"/>
</dbReference>
<dbReference type="PIRSF" id="PIRSF001191">
    <property type="entry name" value="Peptidase_M10A_matrix"/>
    <property type="match status" value="1"/>
</dbReference>
<dbReference type="PANTHER" id="PTHR10201">
    <property type="entry name" value="MATRIX METALLOPROTEINASE"/>
    <property type="match status" value="1"/>
</dbReference>
<name>A0AAN4ZMT1_9BILA</name>
<feature type="active site" evidence="9">
    <location>
        <position position="215"/>
    </location>
</feature>
<feature type="binding site" evidence="10">
    <location>
        <position position="218"/>
    </location>
    <ligand>
        <name>Zn(2+)</name>
        <dbReference type="ChEBI" id="CHEBI:29105"/>
        <label>2</label>
        <note>catalytic</note>
    </ligand>
</feature>
<evidence type="ECO:0000256" key="9">
    <source>
        <dbReference type="PIRSR" id="PIRSR001191-1"/>
    </source>
</evidence>
<evidence type="ECO:0000259" key="14">
    <source>
        <dbReference type="SMART" id="SM00235"/>
    </source>
</evidence>
<dbReference type="SMART" id="SM00120">
    <property type="entry name" value="HX"/>
    <property type="match status" value="1"/>
</dbReference>
<evidence type="ECO:0000256" key="10">
    <source>
        <dbReference type="PIRSR" id="PIRSR001191-2"/>
    </source>
</evidence>
<comment type="similarity">
    <text evidence="1">Belongs to the peptidase M10A family.</text>
</comment>
<keyword evidence="6 10" id="KW-0862">Zinc</keyword>
<dbReference type="InterPro" id="IPR002477">
    <property type="entry name" value="Peptidoglycan-bd-like"/>
</dbReference>
<dbReference type="SUPFAM" id="SSF50923">
    <property type="entry name" value="Hemopexin-like domain"/>
    <property type="match status" value="1"/>
</dbReference>
<dbReference type="InterPro" id="IPR021158">
    <property type="entry name" value="Pept_M10A_Zn_BS"/>
</dbReference>
<gene>
    <name evidence="15" type="ORF">PMAYCL1PPCAC_10660</name>
</gene>
<feature type="binding site" evidence="11">
    <location>
        <position position="160"/>
    </location>
    <ligand>
        <name>Ca(2+)</name>
        <dbReference type="ChEBI" id="CHEBI:29108"/>
        <label>2</label>
    </ligand>
</feature>
<dbReference type="InterPro" id="IPR018487">
    <property type="entry name" value="Hemopexin-like_repeat"/>
</dbReference>
<feature type="binding site" evidence="10">
    <location>
        <position position="214"/>
    </location>
    <ligand>
        <name>Zn(2+)</name>
        <dbReference type="ChEBI" id="CHEBI:29105"/>
        <label>2</label>
        <note>catalytic</note>
    </ligand>
</feature>
<feature type="non-terminal residue" evidence="15">
    <location>
        <position position="1"/>
    </location>
</feature>
<evidence type="ECO:0000256" key="2">
    <source>
        <dbReference type="ARBA" id="ARBA00022670"/>
    </source>
</evidence>